<feature type="compositionally biased region" description="Basic and acidic residues" evidence="2">
    <location>
        <begin position="81"/>
        <end position="105"/>
    </location>
</feature>
<dbReference type="Gene3D" id="3.40.50.280">
    <property type="entry name" value="Cobalamin-binding domain"/>
    <property type="match status" value="1"/>
</dbReference>
<evidence type="ECO:0000256" key="2">
    <source>
        <dbReference type="SAM" id="MobiDB-lite"/>
    </source>
</evidence>
<dbReference type="InterPro" id="IPR047057">
    <property type="entry name" value="MerR_fam"/>
</dbReference>
<organism evidence="4 5">
    <name type="scientific">Acrocarpospora macrocephala</name>
    <dbReference type="NCBI Taxonomy" id="150177"/>
    <lineage>
        <taxon>Bacteria</taxon>
        <taxon>Bacillati</taxon>
        <taxon>Actinomycetota</taxon>
        <taxon>Actinomycetes</taxon>
        <taxon>Streptosporangiales</taxon>
        <taxon>Streptosporangiaceae</taxon>
        <taxon>Acrocarpospora</taxon>
    </lineage>
</organism>
<dbReference type="PANTHER" id="PTHR30204">
    <property type="entry name" value="REDOX-CYCLING DRUG-SENSING TRANSCRIPTIONAL ACTIVATOR SOXR"/>
    <property type="match status" value="1"/>
</dbReference>
<protein>
    <submittedName>
        <fullName evidence="4">MerR family transcriptional regulator</fullName>
    </submittedName>
</protein>
<dbReference type="AlphaFoldDB" id="A0A5M3WTV1"/>
<dbReference type="PANTHER" id="PTHR30204:SF97">
    <property type="entry name" value="MERR FAMILY REGULATORY PROTEIN"/>
    <property type="match status" value="1"/>
</dbReference>
<feature type="region of interest" description="Disordered" evidence="2">
    <location>
        <begin position="80"/>
        <end position="124"/>
    </location>
</feature>
<evidence type="ECO:0000256" key="1">
    <source>
        <dbReference type="ARBA" id="ARBA00023125"/>
    </source>
</evidence>
<evidence type="ECO:0000259" key="3">
    <source>
        <dbReference type="PROSITE" id="PS50937"/>
    </source>
</evidence>
<accession>A0A5M3WTV1</accession>
<evidence type="ECO:0000313" key="5">
    <source>
        <dbReference type="Proteomes" id="UP000331127"/>
    </source>
</evidence>
<dbReference type="Proteomes" id="UP000331127">
    <property type="component" value="Unassembled WGS sequence"/>
</dbReference>
<dbReference type="InterPro" id="IPR000551">
    <property type="entry name" value="MerR-type_HTH_dom"/>
</dbReference>
<gene>
    <name evidence="4" type="ORF">Amac_036300</name>
</gene>
<proteinExistence type="predicted"/>
<dbReference type="Gene3D" id="1.10.1240.10">
    <property type="entry name" value="Methionine synthase domain"/>
    <property type="match status" value="1"/>
</dbReference>
<evidence type="ECO:0000313" key="4">
    <source>
        <dbReference type="EMBL" id="GES10033.1"/>
    </source>
</evidence>
<dbReference type="OrthoDB" id="9800334at2"/>
<keyword evidence="1" id="KW-0238">DNA-binding</keyword>
<dbReference type="InterPro" id="IPR009061">
    <property type="entry name" value="DNA-bd_dom_put_sf"/>
</dbReference>
<keyword evidence="5" id="KW-1185">Reference proteome</keyword>
<name>A0A5M3WTV1_9ACTN</name>
<dbReference type="SUPFAM" id="SSF46955">
    <property type="entry name" value="Putative DNA-binding domain"/>
    <property type="match status" value="1"/>
</dbReference>
<dbReference type="Pfam" id="PF13411">
    <property type="entry name" value="MerR_1"/>
    <property type="match status" value="1"/>
</dbReference>
<comment type="caution">
    <text evidence="4">The sequence shown here is derived from an EMBL/GenBank/DDBJ whole genome shotgun (WGS) entry which is preliminary data.</text>
</comment>
<dbReference type="GO" id="GO:0003677">
    <property type="term" value="F:DNA binding"/>
    <property type="evidence" value="ECO:0007669"/>
    <property type="project" value="UniProtKB-KW"/>
</dbReference>
<reference evidence="4 5" key="1">
    <citation type="submission" date="2019-10" db="EMBL/GenBank/DDBJ databases">
        <title>Whole genome shotgun sequence of Acrocarpospora macrocephala NBRC 16266.</title>
        <authorList>
            <person name="Ichikawa N."/>
            <person name="Kimura A."/>
            <person name="Kitahashi Y."/>
            <person name="Komaki H."/>
            <person name="Oguchi A."/>
        </authorList>
    </citation>
    <scope>NUCLEOTIDE SEQUENCE [LARGE SCALE GENOMIC DNA]</scope>
    <source>
        <strain evidence="4 5">NBRC 16266</strain>
    </source>
</reference>
<dbReference type="SMART" id="SM00422">
    <property type="entry name" value="HTH_MERR"/>
    <property type="match status" value="1"/>
</dbReference>
<dbReference type="InterPro" id="IPR036594">
    <property type="entry name" value="Meth_synthase_dom"/>
</dbReference>
<dbReference type="PROSITE" id="PS50937">
    <property type="entry name" value="HTH_MERR_2"/>
    <property type="match status" value="1"/>
</dbReference>
<feature type="compositionally biased region" description="Basic and acidic residues" evidence="2">
    <location>
        <begin position="115"/>
        <end position="124"/>
    </location>
</feature>
<dbReference type="EMBL" id="BLAE01000018">
    <property type="protein sequence ID" value="GES10033.1"/>
    <property type="molecule type" value="Genomic_DNA"/>
</dbReference>
<sequence length="323" mass="34746">MDESQGGLSYGIGAVARRLGVPAPTLRTWNLRYGIGPSSRSPGGHRRYGALDLTRLEEMNRLIKAGAPPAEAAQAALRIRSVPDKAQEDRGGEDRGAPVDRRDVGKPVSAGARPAADRRERSVEQEAGRLARAAMALDSWSVADALESGLGRFGVTETWDRLVRPAFAVISRRQAATGVGVDVEHVFSERLMAAFTALIGRPARPINPRPVMLACAEDEQHSLPVFALAAALASEHSVEVRVLGARTPFSALGDAMRRLNPALVFVWSQLAETGNPEPLTRLPVLRPPSPIMTGGPGWRELPPGIRHLTSMNEAIIRIVGLLR</sequence>
<dbReference type="RefSeq" id="WP_155355508.1">
    <property type="nucleotide sequence ID" value="NZ_BAAAHL010000027.1"/>
</dbReference>
<dbReference type="Gene3D" id="1.10.1660.10">
    <property type="match status" value="1"/>
</dbReference>
<dbReference type="GO" id="GO:0003700">
    <property type="term" value="F:DNA-binding transcription factor activity"/>
    <property type="evidence" value="ECO:0007669"/>
    <property type="project" value="InterPro"/>
</dbReference>
<feature type="domain" description="HTH merR-type" evidence="3">
    <location>
        <begin position="9"/>
        <end position="78"/>
    </location>
</feature>